<dbReference type="EMBL" id="JACGWM010001661">
    <property type="protein sequence ID" value="KAL0290052.1"/>
    <property type="molecule type" value="Genomic_DNA"/>
</dbReference>
<dbReference type="InterPro" id="IPR050951">
    <property type="entry name" value="Retrovirus_Pol_polyprotein"/>
</dbReference>
<accession>A0AAW2J711</accession>
<dbReference type="InterPro" id="IPR000477">
    <property type="entry name" value="RT_dom"/>
</dbReference>
<dbReference type="Gene3D" id="3.30.70.270">
    <property type="match status" value="2"/>
</dbReference>
<dbReference type="Pfam" id="PF00078">
    <property type="entry name" value="RVT_1"/>
    <property type="match status" value="1"/>
</dbReference>
<evidence type="ECO:0000313" key="2">
    <source>
        <dbReference type="EMBL" id="KAL0290052.1"/>
    </source>
</evidence>
<feature type="domain" description="Reverse transcriptase" evidence="1">
    <location>
        <begin position="54"/>
        <end position="110"/>
    </location>
</feature>
<sequence length="172" mass="19950">MPGAPLPNRPAYHTNPEEIKEIQRQIQEWMAKGYVRESRCPCEVPVLLVPKKGGKVVVVYFYDILIYSRTLEEHVTHLKQVLEVLRKEKLFENLQKCDFCTNKVVFLSFVVSGERITVDEKKIKAIRDWPTPTTIGEVRSFHGLPSFYKQFVKDFSTIAAPLNELKKNVPFK</sequence>
<evidence type="ECO:0000259" key="1">
    <source>
        <dbReference type="Pfam" id="PF00078"/>
    </source>
</evidence>
<dbReference type="InterPro" id="IPR043502">
    <property type="entry name" value="DNA/RNA_pol_sf"/>
</dbReference>
<comment type="caution">
    <text evidence="2">The sequence shown here is derived from an EMBL/GenBank/DDBJ whole genome shotgun (WGS) entry which is preliminary data.</text>
</comment>
<proteinExistence type="predicted"/>
<reference evidence="2" key="1">
    <citation type="submission" date="2020-06" db="EMBL/GenBank/DDBJ databases">
        <authorList>
            <person name="Li T."/>
            <person name="Hu X."/>
            <person name="Zhang T."/>
            <person name="Song X."/>
            <person name="Zhang H."/>
            <person name="Dai N."/>
            <person name="Sheng W."/>
            <person name="Hou X."/>
            <person name="Wei L."/>
        </authorList>
    </citation>
    <scope>NUCLEOTIDE SEQUENCE</scope>
    <source>
        <strain evidence="2">KEN8</strain>
        <tissue evidence="2">Leaf</tissue>
    </source>
</reference>
<name>A0AAW2J711_9LAMI</name>
<dbReference type="PANTHER" id="PTHR37984:SF5">
    <property type="entry name" value="PROTEIN NYNRIN-LIKE"/>
    <property type="match status" value="1"/>
</dbReference>
<organism evidence="2">
    <name type="scientific">Sesamum calycinum</name>
    <dbReference type="NCBI Taxonomy" id="2727403"/>
    <lineage>
        <taxon>Eukaryota</taxon>
        <taxon>Viridiplantae</taxon>
        <taxon>Streptophyta</taxon>
        <taxon>Embryophyta</taxon>
        <taxon>Tracheophyta</taxon>
        <taxon>Spermatophyta</taxon>
        <taxon>Magnoliopsida</taxon>
        <taxon>eudicotyledons</taxon>
        <taxon>Gunneridae</taxon>
        <taxon>Pentapetalae</taxon>
        <taxon>asterids</taxon>
        <taxon>lamiids</taxon>
        <taxon>Lamiales</taxon>
        <taxon>Pedaliaceae</taxon>
        <taxon>Sesamum</taxon>
    </lineage>
</organism>
<dbReference type="PANTHER" id="PTHR37984">
    <property type="entry name" value="PROTEIN CBG26694"/>
    <property type="match status" value="1"/>
</dbReference>
<dbReference type="AlphaFoldDB" id="A0AAW2J711"/>
<protein>
    <submittedName>
        <fullName evidence="2">Retrovirus-related Pol polyprotein from transposon gypsy</fullName>
    </submittedName>
</protein>
<dbReference type="Gene3D" id="3.10.10.10">
    <property type="entry name" value="HIV Type 1 Reverse Transcriptase, subunit A, domain 1"/>
    <property type="match status" value="1"/>
</dbReference>
<reference evidence="2" key="2">
    <citation type="journal article" date="2024" name="Plant">
        <title>Genomic evolution and insights into agronomic trait innovations of Sesamum species.</title>
        <authorList>
            <person name="Miao H."/>
            <person name="Wang L."/>
            <person name="Qu L."/>
            <person name="Liu H."/>
            <person name="Sun Y."/>
            <person name="Le M."/>
            <person name="Wang Q."/>
            <person name="Wei S."/>
            <person name="Zheng Y."/>
            <person name="Lin W."/>
            <person name="Duan Y."/>
            <person name="Cao H."/>
            <person name="Xiong S."/>
            <person name="Wang X."/>
            <person name="Wei L."/>
            <person name="Li C."/>
            <person name="Ma Q."/>
            <person name="Ju M."/>
            <person name="Zhao R."/>
            <person name="Li G."/>
            <person name="Mu C."/>
            <person name="Tian Q."/>
            <person name="Mei H."/>
            <person name="Zhang T."/>
            <person name="Gao T."/>
            <person name="Zhang H."/>
        </authorList>
    </citation>
    <scope>NUCLEOTIDE SEQUENCE</scope>
    <source>
        <strain evidence="2">KEN8</strain>
    </source>
</reference>
<dbReference type="InterPro" id="IPR043128">
    <property type="entry name" value="Rev_trsase/Diguanyl_cyclase"/>
</dbReference>
<gene>
    <name evidence="2" type="ORF">Scaly_2684600</name>
</gene>
<dbReference type="SUPFAM" id="SSF56672">
    <property type="entry name" value="DNA/RNA polymerases"/>
    <property type="match status" value="1"/>
</dbReference>